<keyword evidence="1" id="KW-0472">Membrane</keyword>
<evidence type="ECO:0000313" key="2">
    <source>
        <dbReference type="EMBL" id="HIW99255.1"/>
    </source>
</evidence>
<name>A0A9D1S1Y3_9MICC</name>
<sequence>MSSVIVSDSTRSNVSIAVSVVVTAVAMLIISALSDWLPEGRIGVVLAIYVISWPVFTVTYLVWTHLAYAASGPERLRATAVHEHRRRRGSLMRRLNSDGAADWSVIAAIIAVAIAVMIAVNPAVRDSVAFIVLGLLCVACSWSVMIYSFALDYMRLNLTDEQSETPNAHVRFPFSDEPRFGDYVTFAVLMSTMAAVSSGRVSSRPAWRLVRTNVVLAFVFNTVIVAMTVSLLFGGLGA</sequence>
<feature type="transmembrane region" description="Helical" evidence="1">
    <location>
        <begin position="42"/>
        <end position="63"/>
    </location>
</feature>
<organism evidence="2 3">
    <name type="scientific">Candidatus Nesterenkonia stercoripullorum</name>
    <dbReference type="NCBI Taxonomy" id="2838701"/>
    <lineage>
        <taxon>Bacteria</taxon>
        <taxon>Bacillati</taxon>
        <taxon>Actinomycetota</taxon>
        <taxon>Actinomycetes</taxon>
        <taxon>Micrococcales</taxon>
        <taxon>Micrococcaceae</taxon>
        <taxon>Nesterenkonia</taxon>
    </lineage>
</organism>
<dbReference type="Pfam" id="PF07077">
    <property type="entry name" value="DUF1345"/>
    <property type="match status" value="1"/>
</dbReference>
<keyword evidence="1" id="KW-1133">Transmembrane helix</keyword>
<feature type="transmembrane region" description="Helical" evidence="1">
    <location>
        <begin position="100"/>
        <end position="120"/>
    </location>
</feature>
<protein>
    <submittedName>
        <fullName evidence="2">DUF1345 domain-containing protein</fullName>
    </submittedName>
</protein>
<feature type="transmembrane region" description="Helical" evidence="1">
    <location>
        <begin position="183"/>
        <end position="202"/>
    </location>
</feature>
<evidence type="ECO:0000313" key="3">
    <source>
        <dbReference type="Proteomes" id="UP000824151"/>
    </source>
</evidence>
<dbReference type="EMBL" id="DXGD01000137">
    <property type="protein sequence ID" value="HIW99255.1"/>
    <property type="molecule type" value="Genomic_DNA"/>
</dbReference>
<reference evidence="2" key="1">
    <citation type="journal article" date="2021" name="PeerJ">
        <title>Extensive microbial diversity within the chicken gut microbiome revealed by metagenomics and culture.</title>
        <authorList>
            <person name="Gilroy R."/>
            <person name="Ravi A."/>
            <person name="Getino M."/>
            <person name="Pursley I."/>
            <person name="Horton D.L."/>
            <person name="Alikhan N.F."/>
            <person name="Baker D."/>
            <person name="Gharbi K."/>
            <person name="Hall N."/>
            <person name="Watson M."/>
            <person name="Adriaenssens E.M."/>
            <person name="Foster-Nyarko E."/>
            <person name="Jarju S."/>
            <person name="Secka A."/>
            <person name="Antonio M."/>
            <person name="Oren A."/>
            <person name="Chaudhuri R.R."/>
            <person name="La Ragione R."/>
            <person name="Hildebrand F."/>
            <person name="Pallen M.J."/>
        </authorList>
    </citation>
    <scope>NUCLEOTIDE SEQUENCE</scope>
    <source>
        <strain evidence="2">ChiHejej3B27-3195</strain>
    </source>
</reference>
<dbReference type="Proteomes" id="UP000824151">
    <property type="component" value="Unassembled WGS sequence"/>
</dbReference>
<evidence type="ECO:0000256" key="1">
    <source>
        <dbReference type="SAM" id="Phobius"/>
    </source>
</evidence>
<feature type="transmembrane region" description="Helical" evidence="1">
    <location>
        <begin position="214"/>
        <end position="236"/>
    </location>
</feature>
<dbReference type="AlphaFoldDB" id="A0A9D1S1Y3"/>
<comment type="caution">
    <text evidence="2">The sequence shown here is derived from an EMBL/GenBank/DDBJ whole genome shotgun (WGS) entry which is preliminary data.</text>
</comment>
<reference evidence="2" key="2">
    <citation type="submission" date="2021-04" db="EMBL/GenBank/DDBJ databases">
        <authorList>
            <person name="Gilroy R."/>
        </authorList>
    </citation>
    <scope>NUCLEOTIDE SEQUENCE</scope>
    <source>
        <strain evidence="2">ChiHejej3B27-3195</strain>
    </source>
</reference>
<proteinExistence type="predicted"/>
<keyword evidence="1" id="KW-0812">Transmembrane</keyword>
<gene>
    <name evidence="2" type="ORF">H9871_03845</name>
</gene>
<feature type="transmembrane region" description="Helical" evidence="1">
    <location>
        <begin position="127"/>
        <end position="150"/>
    </location>
</feature>
<dbReference type="InterPro" id="IPR009781">
    <property type="entry name" value="DUF1345"/>
</dbReference>
<feature type="transmembrane region" description="Helical" evidence="1">
    <location>
        <begin position="12"/>
        <end position="30"/>
    </location>
</feature>
<accession>A0A9D1S1Y3</accession>